<sequence>MKVLKSILGYLLWIILSLLLGIAYMRLLLGEIPKEDSYSGLGFFLNLFYHYGLVYVGLTIGSIIAFFFILTDFIFLRKKLSFDFTSLLIRISIFLLISIIVFILHYFLEKIIDVI</sequence>
<name>A0ABY4HK70_9FLAO</name>
<reference evidence="2" key="1">
    <citation type="submission" date="2021-12" db="EMBL/GenBank/DDBJ databases">
        <authorList>
            <person name="Cha I.-T."/>
            <person name="Lee K.-E."/>
            <person name="Park S.-J."/>
        </authorList>
    </citation>
    <scope>NUCLEOTIDE SEQUENCE</scope>
    <source>
        <strain evidence="2">YSM-43</strain>
    </source>
</reference>
<keyword evidence="1" id="KW-1133">Transmembrane helix</keyword>
<dbReference type="Proteomes" id="UP000830454">
    <property type="component" value="Chromosome"/>
</dbReference>
<evidence type="ECO:0000313" key="3">
    <source>
        <dbReference type="Proteomes" id="UP000830454"/>
    </source>
</evidence>
<proteinExistence type="predicted"/>
<feature type="transmembrane region" description="Helical" evidence="1">
    <location>
        <begin position="87"/>
        <end position="108"/>
    </location>
</feature>
<keyword evidence="1" id="KW-0812">Transmembrane</keyword>
<dbReference type="RefSeq" id="WP_246915570.1">
    <property type="nucleotide sequence ID" value="NZ_CP090145.1"/>
</dbReference>
<dbReference type="EMBL" id="CP090145">
    <property type="protein sequence ID" value="UOX32716.1"/>
    <property type="molecule type" value="Genomic_DNA"/>
</dbReference>
<protein>
    <submittedName>
        <fullName evidence="2">Uncharacterized protein</fullName>
    </submittedName>
</protein>
<feature type="transmembrane region" description="Helical" evidence="1">
    <location>
        <begin position="48"/>
        <end position="75"/>
    </location>
</feature>
<accession>A0ABY4HK70</accession>
<keyword evidence="3" id="KW-1185">Reference proteome</keyword>
<feature type="transmembrane region" description="Helical" evidence="1">
    <location>
        <begin position="7"/>
        <end position="28"/>
    </location>
</feature>
<evidence type="ECO:0000313" key="2">
    <source>
        <dbReference type="EMBL" id="UOX32716.1"/>
    </source>
</evidence>
<reference evidence="2" key="2">
    <citation type="submission" date="2022-04" db="EMBL/GenBank/DDBJ databases">
        <title>Complete Genome Sequence of Flavobacterium sediminilitoris YSM-43, Isolated from a Tidal Sediment.</title>
        <authorList>
            <person name="Lee P.A."/>
        </authorList>
    </citation>
    <scope>NUCLEOTIDE SEQUENCE</scope>
    <source>
        <strain evidence="2">YSM-43</strain>
    </source>
</reference>
<keyword evidence="1" id="KW-0472">Membrane</keyword>
<evidence type="ECO:0000256" key="1">
    <source>
        <dbReference type="SAM" id="Phobius"/>
    </source>
</evidence>
<organism evidence="2 3">
    <name type="scientific">Flavobacterium sediminilitoris</name>
    <dbReference type="NCBI Taxonomy" id="2024526"/>
    <lineage>
        <taxon>Bacteria</taxon>
        <taxon>Pseudomonadati</taxon>
        <taxon>Bacteroidota</taxon>
        <taxon>Flavobacteriia</taxon>
        <taxon>Flavobacteriales</taxon>
        <taxon>Flavobacteriaceae</taxon>
        <taxon>Flavobacterium</taxon>
    </lineage>
</organism>
<gene>
    <name evidence="2" type="ORF">LXD69_11760</name>
</gene>